<dbReference type="InterPro" id="IPR027417">
    <property type="entry name" value="P-loop_NTPase"/>
</dbReference>
<dbReference type="InterPro" id="IPR051535">
    <property type="entry name" value="Siderophore_ABC-ATPase"/>
</dbReference>
<keyword evidence="2" id="KW-0813">Transport</keyword>
<keyword evidence="12" id="KW-1185">Reference proteome</keyword>
<dbReference type="GO" id="GO:0016887">
    <property type="term" value="F:ATP hydrolysis activity"/>
    <property type="evidence" value="ECO:0007669"/>
    <property type="project" value="InterPro"/>
</dbReference>
<dbReference type="CDD" id="cd03214">
    <property type="entry name" value="ABC_Iron-Siderophores_B12_Hemin"/>
    <property type="match status" value="1"/>
</dbReference>
<comment type="caution">
    <text evidence="11">The sequence shown here is derived from an EMBL/GenBank/DDBJ whole genome shotgun (WGS) entry which is preliminary data.</text>
</comment>
<evidence type="ECO:0000313" key="11">
    <source>
        <dbReference type="EMBL" id="GCA67654.1"/>
    </source>
</evidence>
<dbReference type="InterPro" id="IPR003593">
    <property type="entry name" value="AAA+_ATPase"/>
</dbReference>
<dbReference type="InterPro" id="IPR003439">
    <property type="entry name" value="ABC_transporter-like_ATP-bd"/>
</dbReference>
<dbReference type="SUPFAM" id="SSF52540">
    <property type="entry name" value="P-loop containing nucleoside triphosphate hydrolases"/>
    <property type="match status" value="1"/>
</dbReference>
<dbReference type="RefSeq" id="WP_119298260.1">
    <property type="nucleotide sequence ID" value="NZ_BHGK01000001.1"/>
</dbReference>
<dbReference type="GO" id="GO:0005524">
    <property type="term" value="F:ATP binding"/>
    <property type="evidence" value="ECO:0007669"/>
    <property type="project" value="UniProtKB-KW"/>
</dbReference>
<name>A0A391P113_9FIRM</name>
<dbReference type="EMBL" id="BHGK01000001">
    <property type="protein sequence ID" value="GCA67654.1"/>
    <property type="molecule type" value="Genomic_DNA"/>
</dbReference>
<dbReference type="SMART" id="SM00382">
    <property type="entry name" value="AAA"/>
    <property type="match status" value="1"/>
</dbReference>
<keyword evidence="5" id="KW-0547">Nucleotide-binding</keyword>
<proteinExistence type="predicted"/>
<evidence type="ECO:0000256" key="4">
    <source>
        <dbReference type="ARBA" id="ARBA00022496"/>
    </source>
</evidence>
<dbReference type="AlphaFoldDB" id="A0A391P113"/>
<evidence type="ECO:0000256" key="7">
    <source>
        <dbReference type="ARBA" id="ARBA00023004"/>
    </source>
</evidence>
<dbReference type="GO" id="GO:0005886">
    <property type="term" value="C:plasma membrane"/>
    <property type="evidence" value="ECO:0007669"/>
    <property type="project" value="UniProtKB-SubCell"/>
</dbReference>
<evidence type="ECO:0000256" key="8">
    <source>
        <dbReference type="ARBA" id="ARBA00023065"/>
    </source>
</evidence>
<organism evidence="11 12">
    <name type="scientific">Mediterraneibacter butyricigenes</name>
    <dbReference type="NCBI Taxonomy" id="2316025"/>
    <lineage>
        <taxon>Bacteria</taxon>
        <taxon>Bacillati</taxon>
        <taxon>Bacillota</taxon>
        <taxon>Clostridia</taxon>
        <taxon>Lachnospirales</taxon>
        <taxon>Lachnospiraceae</taxon>
        <taxon>Mediterraneibacter</taxon>
    </lineage>
</organism>
<accession>A0A391P113</accession>
<dbReference type="Proteomes" id="UP000265643">
    <property type="component" value="Unassembled WGS sequence"/>
</dbReference>
<evidence type="ECO:0000313" key="12">
    <source>
        <dbReference type="Proteomes" id="UP000265643"/>
    </source>
</evidence>
<dbReference type="PANTHER" id="PTHR42771">
    <property type="entry name" value="IRON(3+)-HYDROXAMATE IMPORT ATP-BINDING PROTEIN FHUC"/>
    <property type="match status" value="1"/>
</dbReference>
<dbReference type="PANTHER" id="PTHR42771:SF2">
    <property type="entry name" value="IRON(3+)-HYDROXAMATE IMPORT ATP-BINDING PROTEIN FHUC"/>
    <property type="match status" value="1"/>
</dbReference>
<gene>
    <name evidence="11" type="ORF">KGMB01110_20900</name>
</gene>
<comment type="subcellular location">
    <subcellularLocation>
        <location evidence="1">Cell membrane</location>
        <topology evidence="1">Peripheral membrane protein</topology>
    </subcellularLocation>
</comment>
<reference evidence="12" key="1">
    <citation type="submission" date="2018-09" db="EMBL/GenBank/DDBJ databases">
        <title>Draft Genome Sequence of Mediterraneibacter sp. KCTC 15684.</title>
        <authorList>
            <person name="Kim J.S."/>
            <person name="Han K.I."/>
            <person name="Suh M.K."/>
            <person name="Lee K.C."/>
            <person name="Eom M.K."/>
            <person name="Lee J.H."/>
            <person name="Park S.H."/>
            <person name="Kang S.W."/>
            <person name="Park J.E."/>
            <person name="Oh B.S."/>
            <person name="Yu S.Y."/>
            <person name="Choi S.H."/>
            <person name="Lee D.H."/>
            <person name="Yoon H."/>
            <person name="Kim B."/>
            <person name="Yang S.J."/>
            <person name="Lee J.S."/>
        </authorList>
    </citation>
    <scope>NUCLEOTIDE SEQUENCE [LARGE SCALE GENOMIC DNA]</scope>
    <source>
        <strain evidence="12">KCTC 15684</strain>
    </source>
</reference>
<sequence>MRKEDTFSIEQLNVGYGKDPLIREITFSVNPGEILTLIGPNGSGKSTILKTLTGQLKKMGGRVCVGTEEIEKLGRRELAQKLSMVMTERIQSELLTGRDLVASGRYPYTGRFGHLTERDWRKVEEAIRLVKAEEVEEKDFMKISDGQRQRLMLARAICQEPEILILDEPTSYLDMGFKLDILQRIRMLAREKRMAILLSLHELDLAQMLSDRIACVKGDRIDRIGTPEDIFSGEYIQTLYGVEPSKFDPVTGRMFLQTEGKKPEVFVIGGGGNGIAVYRRLQREGRSFAAGILWENDVEYADAQALAAQVIAEKAFYPIGEQRLEQAKKILDQCEECICPLDEFGPLGEANRQLVEYALKTGKRKA</sequence>
<keyword evidence="6 11" id="KW-0067">ATP-binding</keyword>
<evidence type="ECO:0000256" key="9">
    <source>
        <dbReference type="ARBA" id="ARBA00023136"/>
    </source>
</evidence>
<dbReference type="FunFam" id="3.40.50.300:FF:000134">
    <property type="entry name" value="Iron-enterobactin ABC transporter ATP-binding protein"/>
    <property type="match status" value="1"/>
</dbReference>
<evidence type="ECO:0000256" key="2">
    <source>
        <dbReference type="ARBA" id="ARBA00022448"/>
    </source>
</evidence>
<evidence type="ECO:0000259" key="10">
    <source>
        <dbReference type="PROSITE" id="PS50893"/>
    </source>
</evidence>
<keyword evidence="4" id="KW-0410">Iron transport</keyword>
<keyword evidence="3" id="KW-1003">Cell membrane</keyword>
<evidence type="ECO:0000256" key="6">
    <source>
        <dbReference type="ARBA" id="ARBA00022840"/>
    </source>
</evidence>
<dbReference type="PROSITE" id="PS50893">
    <property type="entry name" value="ABC_TRANSPORTER_2"/>
    <property type="match status" value="1"/>
</dbReference>
<keyword evidence="9" id="KW-0472">Membrane</keyword>
<protein>
    <submittedName>
        <fullName evidence="11">Iron ABC transporter ATP-binding protein</fullName>
    </submittedName>
</protein>
<keyword evidence="8" id="KW-0406">Ion transport</keyword>
<evidence type="ECO:0000256" key="3">
    <source>
        <dbReference type="ARBA" id="ARBA00022475"/>
    </source>
</evidence>
<dbReference type="GO" id="GO:0006826">
    <property type="term" value="P:iron ion transport"/>
    <property type="evidence" value="ECO:0007669"/>
    <property type="project" value="UniProtKB-KW"/>
</dbReference>
<keyword evidence="7" id="KW-0408">Iron</keyword>
<evidence type="ECO:0000256" key="1">
    <source>
        <dbReference type="ARBA" id="ARBA00004202"/>
    </source>
</evidence>
<feature type="domain" description="ABC transporter" evidence="10">
    <location>
        <begin position="1"/>
        <end position="243"/>
    </location>
</feature>
<dbReference type="Pfam" id="PF00005">
    <property type="entry name" value="ABC_tran"/>
    <property type="match status" value="1"/>
</dbReference>
<dbReference type="Gene3D" id="3.40.50.300">
    <property type="entry name" value="P-loop containing nucleotide triphosphate hydrolases"/>
    <property type="match status" value="1"/>
</dbReference>
<evidence type="ECO:0000256" key="5">
    <source>
        <dbReference type="ARBA" id="ARBA00022741"/>
    </source>
</evidence>